<feature type="non-terminal residue" evidence="2">
    <location>
        <position position="1"/>
    </location>
</feature>
<evidence type="ECO:0000313" key="3">
    <source>
        <dbReference type="Proteomes" id="UP000601435"/>
    </source>
</evidence>
<sequence>MIPSHALVDLCCHMLDVGVTWISPGKCTSRESEIQLSTKDQSRVFRLEDNSLKVGSDQPKDTASFDSPIKLQWCLQRRGLALDQARVMSWAQHERWVHCLLHALTKECPAGFHKPDMNRIVQADREAWLIMASEVKSIKVTAAGDFPLGLALDALRTDPRITMYLMATWGRAPDVKPVDVDHPPPAHNKPGEGLSRSAKRRRRLKAAAASRTTTPTGKAPSAARTMPAELKDAHQKAEDGTPICWDHNCGGCKNKTEGVPTEVERLAADCLRAGFVSFDSLMSMSALLPVDTVRRCGYLLPVHQGPQLLPSERLHATCDWRGTIIAFNFARLAFVYPATTVMLLHLLPLSSTTAATHHLRLIGNHFNRRFGVAPLVLEVFAGTARLSSACQRLGFRTLAVDKASAQSRFPIQQLDRNDHMRQAEPEQHFLEQLHHEETVQVCGLLQSDDPCSTSAELIVVGIPREPQNFVNEAVKAGHPRNGLASSRSGPAADIVDAVLLSFEDREKRAEATRQRWSNIEATTRSLNDKILKGKPKYLTEALGNKNVLAWRDILRHNGFKDDQLWADLRDGFRLTGWMRDTGIFDKKLRPPETTLERLLEQSSYRTPLTLNKLRKTVVDDTTRKAWAETLEEEKKGWIFRDAMATDKPMVIAHRFGLEQKGKVRVIDNGKE</sequence>
<protein>
    <submittedName>
        <fullName evidence="2">Uncharacterized protein</fullName>
    </submittedName>
</protein>
<dbReference type="AlphaFoldDB" id="A0A813ABP5"/>
<evidence type="ECO:0000256" key="1">
    <source>
        <dbReference type="SAM" id="MobiDB-lite"/>
    </source>
</evidence>
<comment type="caution">
    <text evidence="2">The sequence shown here is derived from an EMBL/GenBank/DDBJ whole genome shotgun (WGS) entry which is preliminary data.</text>
</comment>
<name>A0A813ABP5_9DINO</name>
<proteinExistence type="predicted"/>
<accession>A0A813ABP5</accession>
<organism evidence="2 3">
    <name type="scientific">Symbiodinium necroappetens</name>
    <dbReference type="NCBI Taxonomy" id="1628268"/>
    <lineage>
        <taxon>Eukaryota</taxon>
        <taxon>Sar</taxon>
        <taxon>Alveolata</taxon>
        <taxon>Dinophyceae</taxon>
        <taxon>Suessiales</taxon>
        <taxon>Symbiodiniaceae</taxon>
        <taxon>Symbiodinium</taxon>
    </lineage>
</organism>
<dbReference type="OrthoDB" id="409593at2759"/>
<feature type="region of interest" description="Disordered" evidence="1">
    <location>
        <begin position="174"/>
        <end position="225"/>
    </location>
</feature>
<reference evidence="2" key="1">
    <citation type="submission" date="2021-02" db="EMBL/GenBank/DDBJ databases">
        <authorList>
            <person name="Dougan E. K."/>
            <person name="Rhodes N."/>
            <person name="Thang M."/>
            <person name="Chan C."/>
        </authorList>
    </citation>
    <scope>NUCLEOTIDE SEQUENCE</scope>
</reference>
<dbReference type="Proteomes" id="UP000601435">
    <property type="component" value="Unassembled WGS sequence"/>
</dbReference>
<gene>
    <name evidence="2" type="ORF">SNEC2469_LOCUS27088</name>
</gene>
<dbReference type="EMBL" id="CAJNJA010056392">
    <property type="protein sequence ID" value="CAE7858619.1"/>
    <property type="molecule type" value="Genomic_DNA"/>
</dbReference>
<evidence type="ECO:0000313" key="2">
    <source>
        <dbReference type="EMBL" id="CAE7858619.1"/>
    </source>
</evidence>
<feature type="compositionally biased region" description="Basic and acidic residues" evidence="1">
    <location>
        <begin position="174"/>
        <end position="184"/>
    </location>
</feature>
<keyword evidence="3" id="KW-1185">Reference proteome</keyword>